<feature type="region of interest" description="Disordered" evidence="3">
    <location>
        <begin position="1"/>
        <end position="70"/>
    </location>
</feature>
<dbReference type="InterPro" id="IPR043136">
    <property type="entry name" value="B30.2/SPRY_sf"/>
</dbReference>
<dbReference type="SUPFAM" id="SSF49899">
    <property type="entry name" value="Concanavalin A-like lectins/glucanases"/>
    <property type="match status" value="1"/>
</dbReference>
<name>A0ABP0TKY8_9BRYO</name>
<feature type="domain" description="B30.2/SPRY" evidence="4">
    <location>
        <begin position="105"/>
        <end position="326"/>
    </location>
</feature>
<gene>
    <name evidence="5" type="ORF">CSSPTR1EN2_LOCUS4663</name>
</gene>
<dbReference type="InterPro" id="IPR037353">
    <property type="entry name" value="ASH2"/>
</dbReference>
<dbReference type="PANTHER" id="PTHR10598">
    <property type="entry name" value="SET1/ASH2 HISTONE METHYLTRANSFERASE COMPLEX SUBUNIT ASH2"/>
    <property type="match status" value="1"/>
</dbReference>
<comment type="subcellular location">
    <subcellularLocation>
        <location evidence="1">Nucleus</location>
    </subcellularLocation>
</comment>
<feature type="compositionally biased region" description="Acidic residues" evidence="3">
    <location>
        <begin position="1"/>
        <end position="11"/>
    </location>
</feature>
<feature type="compositionally biased region" description="Acidic residues" evidence="3">
    <location>
        <begin position="26"/>
        <end position="37"/>
    </location>
</feature>
<dbReference type="EMBL" id="OZ019904">
    <property type="protein sequence ID" value="CAK9198891.1"/>
    <property type="molecule type" value="Genomic_DNA"/>
</dbReference>
<protein>
    <recommendedName>
        <fullName evidence="4">B30.2/SPRY domain-containing protein</fullName>
    </recommendedName>
</protein>
<dbReference type="InterPro" id="IPR003877">
    <property type="entry name" value="SPRY_dom"/>
</dbReference>
<feature type="compositionally biased region" description="Basic and acidic residues" evidence="3">
    <location>
        <begin position="15"/>
        <end position="25"/>
    </location>
</feature>
<reference evidence="5" key="1">
    <citation type="submission" date="2024-02" db="EMBL/GenBank/DDBJ databases">
        <authorList>
            <consortium name="ELIXIR-Norway"/>
            <consortium name="Elixir Norway"/>
        </authorList>
    </citation>
    <scope>NUCLEOTIDE SEQUENCE</scope>
</reference>
<evidence type="ECO:0000313" key="5">
    <source>
        <dbReference type="EMBL" id="CAK9198891.1"/>
    </source>
</evidence>
<sequence>MRVGEEIEEEGGATRSEEPPARDSEFVGEEGEEEDARSEDPPVRKRKAGGGSTTAAGVDTTSVADIAGGEVVARKAKKKINVWSKSSTRKSSKKPKASKPQNGDRKDEYIEVNPSQRYQLEDRCGIQLSKDQKAEKVELSLDKLTASSEKGYRMVRATRGITDGAWYFEILVKDLGKTGHTRLGWSTWKGDLQAPVGFDLNSYAYRDVDGSKVHQALREPYGDAYVEGDVIGFYISLPNGAELAPKYDLYVYKANRTVYPVPVDKTEGPPKCVPGSEITFFRNGVCQGTAYTNICAGEYFPAASMYTLPSPEKKCSVQFNFGPNFHFPPTDFGDRPTPQPMSLAPPPEGLLAQDLEERPAVIGPVKETKKPDTASGPATKSGGKHRMAAEQGSCDAEGVRSKRNAEDKGKTTGTTGKKGPQKRSLFTEVAESLVSDSELQIEVNLEGCSNDGSANLEAGL</sequence>
<dbReference type="PROSITE" id="PS50188">
    <property type="entry name" value="B302_SPRY"/>
    <property type="match status" value="1"/>
</dbReference>
<dbReference type="InterPro" id="IPR001870">
    <property type="entry name" value="B30.2/SPRY"/>
</dbReference>
<evidence type="ECO:0000256" key="1">
    <source>
        <dbReference type="ARBA" id="ARBA00004123"/>
    </source>
</evidence>
<keyword evidence="6" id="KW-1185">Reference proteome</keyword>
<feature type="region of interest" description="Disordered" evidence="3">
    <location>
        <begin position="362"/>
        <end position="424"/>
    </location>
</feature>
<feature type="region of interest" description="Disordered" evidence="3">
    <location>
        <begin position="328"/>
        <end position="349"/>
    </location>
</feature>
<dbReference type="SMART" id="SM00449">
    <property type="entry name" value="SPRY"/>
    <property type="match status" value="1"/>
</dbReference>
<dbReference type="PANTHER" id="PTHR10598:SF0">
    <property type="entry name" value="SET1_ASH2 HISTONE METHYLTRANSFERASE COMPLEX SUBUNIT ASH2"/>
    <property type="match status" value="1"/>
</dbReference>
<dbReference type="InterPro" id="IPR013320">
    <property type="entry name" value="ConA-like_dom_sf"/>
</dbReference>
<dbReference type="Proteomes" id="UP001497512">
    <property type="component" value="Chromosome 12"/>
</dbReference>
<dbReference type="CDD" id="cd12872">
    <property type="entry name" value="SPRY_Ash2"/>
    <property type="match status" value="1"/>
</dbReference>
<evidence type="ECO:0000256" key="3">
    <source>
        <dbReference type="SAM" id="MobiDB-lite"/>
    </source>
</evidence>
<evidence type="ECO:0000259" key="4">
    <source>
        <dbReference type="PROSITE" id="PS50188"/>
    </source>
</evidence>
<dbReference type="Gene3D" id="2.60.120.920">
    <property type="match status" value="1"/>
</dbReference>
<feature type="compositionally biased region" description="Basic and acidic residues" evidence="3">
    <location>
        <begin position="397"/>
        <end position="410"/>
    </location>
</feature>
<evidence type="ECO:0000256" key="2">
    <source>
        <dbReference type="ARBA" id="ARBA00023242"/>
    </source>
</evidence>
<accession>A0ABP0TKY8</accession>
<feature type="compositionally biased region" description="Pro residues" evidence="3">
    <location>
        <begin position="337"/>
        <end position="348"/>
    </location>
</feature>
<feature type="compositionally biased region" description="Basic residues" evidence="3">
    <location>
        <begin position="87"/>
        <end position="97"/>
    </location>
</feature>
<proteinExistence type="predicted"/>
<feature type="region of interest" description="Disordered" evidence="3">
    <location>
        <begin position="82"/>
        <end position="111"/>
    </location>
</feature>
<feature type="compositionally biased region" description="Polar residues" evidence="3">
    <location>
        <begin position="53"/>
        <end position="63"/>
    </location>
</feature>
<dbReference type="Pfam" id="PF00622">
    <property type="entry name" value="SPRY"/>
    <property type="match status" value="1"/>
</dbReference>
<keyword evidence="2" id="KW-0539">Nucleus</keyword>
<evidence type="ECO:0000313" key="6">
    <source>
        <dbReference type="Proteomes" id="UP001497512"/>
    </source>
</evidence>
<organism evidence="5 6">
    <name type="scientific">Sphagnum troendelagicum</name>
    <dbReference type="NCBI Taxonomy" id="128251"/>
    <lineage>
        <taxon>Eukaryota</taxon>
        <taxon>Viridiplantae</taxon>
        <taxon>Streptophyta</taxon>
        <taxon>Embryophyta</taxon>
        <taxon>Bryophyta</taxon>
        <taxon>Sphagnophytina</taxon>
        <taxon>Sphagnopsida</taxon>
        <taxon>Sphagnales</taxon>
        <taxon>Sphagnaceae</taxon>
        <taxon>Sphagnum</taxon>
    </lineage>
</organism>